<dbReference type="GO" id="GO:0006382">
    <property type="term" value="P:adenosine to inosine editing"/>
    <property type="evidence" value="ECO:0007669"/>
    <property type="project" value="TreeGrafter"/>
</dbReference>
<comment type="caution">
    <text evidence="3">The sequence shown here is derived from an EMBL/GenBank/DDBJ whole genome shotgun (WGS) entry which is preliminary data.</text>
</comment>
<dbReference type="PANTHER" id="PTHR10910">
    <property type="entry name" value="EUKARYOTE SPECIFIC DSRNA BINDING PROTEIN"/>
    <property type="match status" value="1"/>
</dbReference>
<dbReference type="EMBL" id="WJQU01000001">
    <property type="protein sequence ID" value="KAJ6649110.1"/>
    <property type="molecule type" value="Genomic_DNA"/>
</dbReference>
<proteinExistence type="predicted"/>
<dbReference type="InterPro" id="IPR002466">
    <property type="entry name" value="A_deamin"/>
</dbReference>
<evidence type="ECO:0000313" key="4">
    <source>
        <dbReference type="Proteomes" id="UP001151699"/>
    </source>
</evidence>
<organism evidence="3 4">
    <name type="scientific">Pseudolycoriella hygida</name>
    <dbReference type="NCBI Taxonomy" id="35572"/>
    <lineage>
        <taxon>Eukaryota</taxon>
        <taxon>Metazoa</taxon>
        <taxon>Ecdysozoa</taxon>
        <taxon>Arthropoda</taxon>
        <taxon>Hexapoda</taxon>
        <taxon>Insecta</taxon>
        <taxon>Pterygota</taxon>
        <taxon>Neoptera</taxon>
        <taxon>Endopterygota</taxon>
        <taxon>Diptera</taxon>
        <taxon>Nematocera</taxon>
        <taxon>Sciaroidea</taxon>
        <taxon>Sciaridae</taxon>
        <taxon>Pseudolycoriella</taxon>
    </lineage>
</organism>
<dbReference type="OrthoDB" id="416253at2759"/>
<dbReference type="GO" id="GO:0005737">
    <property type="term" value="C:cytoplasm"/>
    <property type="evidence" value="ECO:0007669"/>
    <property type="project" value="TreeGrafter"/>
</dbReference>
<dbReference type="GO" id="GO:0006396">
    <property type="term" value="P:RNA processing"/>
    <property type="evidence" value="ECO:0007669"/>
    <property type="project" value="InterPro"/>
</dbReference>
<evidence type="ECO:0000313" key="2">
    <source>
        <dbReference type="EMBL" id="KAJ6648415.1"/>
    </source>
</evidence>
<accession>A0A9Q0NF88</accession>
<reference evidence="3" key="1">
    <citation type="submission" date="2022-07" db="EMBL/GenBank/DDBJ databases">
        <authorList>
            <person name="Trinca V."/>
            <person name="Uliana J.V.C."/>
            <person name="Torres T.T."/>
            <person name="Ward R.J."/>
            <person name="Monesi N."/>
        </authorList>
    </citation>
    <scope>NUCLEOTIDE SEQUENCE</scope>
    <source>
        <strain evidence="3">HSMRA1968</strain>
        <tissue evidence="3">Whole embryos</tissue>
    </source>
</reference>
<gene>
    <name evidence="3" type="primary">Adar_1</name>
    <name evidence="2" type="synonym">Adar_2</name>
    <name evidence="2" type="ORF">Bhyg_03643</name>
    <name evidence="3" type="ORF">Bhyg_04343</name>
</gene>
<dbReference type="EMBL" id="WJQU01000001">
    <property type="protein sequence ID" value="KAJ6648415.1"/>
    <property type="molecule type" value="Genomic_DNA"/>
</dbReference>
<dbReference type="PANTHER" id="PTHR10910:SF62">
    <property type="entry name" value="AT07585P-RELATED"/>
    <property type="match status" value="1"/>
</dbReference>
<sequence>MTKGMSVNDAKVVAISSGTKCYSNKYEDKNGTVLHDMHSEVLARRSFIRFLYTELTAMADGKASIFFVNGNEIQLKADLKFHLYVNAIPCGDARVFSLNGCVNLKRTVLFRALRTKQINEIDIPSEPFTAKQGALRTKRIDGTHILSENKTQRVTSMSCSDKILRWNTLGLQGAALTKIIKPIYLESIVLGSHYVPIHLHRAIYGRLNDCVNIPKLPDGYRLNQPRFESTFVMEIKNFAIQDRGICWSVGFEPEMLNLNTGLNTSGDMSRVSKAFILSLSQLLNERLSNRFNDTGISKYNAAKDIFYETLKKNYGNWGNTN</sequence>
<protein>
    <submittedName>
        <fullName evidence="3">Double-stranded RNA-specific editase Adar</fullName>
    </submittedName>
</protein>
<evidence type="ECO:0000313" key="3">
    <source>
        <dbReference type="EMBL" id="KAJ6649110.1"/>
    </source>
</evidence>
<feature type="domain" description="A to I editase" evidence="1">
    <location>
        <begin position="14"/>
        <end position="303"/>
    </location>
</feature>
<evidence type="ECO:0000259" key="1">
    <source>
        <dbReference type="PROSITE" id="PS50141"/>
    </source>
</evidence>
<dbReference type="Pfam" id="PF02137">
    <property type="entry name" value="A_deamin"/>
    <property type="match status" value="1"/>
</dbReference>
<dbReference type="SMART" id="SM00552">
    <property type="entry name" value="ADEAMc"/>
    <property type="match status" value="1"/>
</dbReference>
<dbReference type="GO" id="GO:0005730">
    <property type="term" value="C:nucleolus"/>
    <property type="evidence" value="ECO:0007669"/>
    <property type="project" value="TreeGrafter"/>
</dbReference>
<dbReference type="Proteomes" id="UP001151699">
    <property type="component" value="Chromosome A"/>
</dbReference>
<name>A0A9Q0NF88_9DIPT</name>
<dbReference type="GO" id="GO:0008251">
    <property type="term" value="F:tRNA-specific adenosine deaminase activity"/>
    <property type="evidence" value="ECO:0007669"/>
    <property type="project" value="TreeGrafter"/>
</dbReference>
<dbReference type="PROSITE" id="PS50141">
    <property type="entry name" value="A_DEAMIN_EDITASE"/>
    <property type="match status" value="1"/>
</dbReference>
<keyword evidence="4" id="KW-1185">Reference proteome</keyword>
<dbReference type="GO" id="GO:0003726">
    <property type="term" value="F:double-stranded RNA adenosine deaminase activity"/>
    <property type="evidence" value="ECO:0007669"/>
    <property type="project" value="TreeGrafter"/>
</dbReference>
<dbReference type="AlphaFoldDB" id="A0A9Q0NF88"/>
<dbReference type="GO" id="GO:0003725">
    <property type="term" value="F:double-stranded RNA binding"/>
    <property type="evidence" value="ECO:0007669"/>
    <property type="project" value="TreeGrafter"/>
</dbReference>